<dbReference type="EMBL" id="FNYE01000088">
    <property type="protein sequence ID" value="SEK14148.1"/>
    <property type="molecule type" value="Genomic_DNA"/>
</dbReference>
<evidence type="ECO:0000313" key="3">
    <source>
        <dbReference type="Proteomes" id="UP000198866"/>
    </source>
</evidence>
<keyword evidence="3" id="KW-1185">Reference proteome</keyword>
<feature type="transmembrane region" description="Helical" evidence="1">
    <location>
        <begin position="49"/>
        <end position="67"/>
    </location>
</feature>
<keyword evidence="1" id="KW-0472">Membrane</keyword>
<sequence length="126" mass="13103">MRKLLVQGIGPVAAISIAQLFGTALWFSANSTAGDLVKIWHISAADIGWLTSAVQLGFILGTLIVSLSGAADRFRASRIFVCSAVVGALFNLGFAWLSTGLVSGALFRLGVGICLAGIYPMGMKLS</sequence>
<proteinExistence type="predicted"/>
<dbReference type="SUPFAM" id="SSF103473">
    <property type="entry name" value="MFS general substrate transporter"/>
    <property type="match status" value="1"/>
</dbReference>
<dbReference type="Gene3D" id="1.20.1250.20">
    <property type="entry name" value="MFS general substrate transporter like domains"/>
    <property type="match status" value="1"/>
</dbReference>
<dbReference type="GO" id="GO:0005886">
    <property type="term" value="C:plasma membrane"/>
    <property type="evidence" value="ECO:0007669"/>
    <property type="project" value="TreeGrafter"/>
</dbReference>
<keyword evidence="1" id="KW-1133">Transmembrane helix</keyword>
<reference evidence="3" key="1">
    <citation type="submission" date="2016-10" db="EMBL/GenBank/DDBJ databases">
        <authorList>
            <person name="Varghese N."/>
            <person name="Submissions S."/>
        </authorList>
    </citation>
    <scope>NUCLEOTIDE SEQUENCE [LARGE SCALE GENOMIC DNA]</scope>
    <source>
        <strain evidence="3">LMG 26031</strain>
    </source>
</reference>
<evidence type="ECO:0000313" key="2">
    <source>
        <dbReference type="EMBL" id="SEK14148.1"/>
    </source>
</evidence>
<gene>
    <name evidence="2" type="ORF">SAMN05192539_10886</name>
</gene>
<dbReference type="STRING" id="667676.SAMN05192539_10886"/>
<protein>
    <recommendedName>
        <fullName evidence="4">MFS transporter</fullName>
    </recommendedName>
</protein>
<dbReference type="PANTHER" id="PTHR23521:SF3">
    <property type="entry name" value="MFS TRANSPORTER"/>
    <property type="match status" value="1"/>
</dbReference>
<evidence type="ECO:0000256" key="1">
    <source>
        <dbReference type="SAM" id="Phobius"/>
    </source>
</evidence>
<evidence type="ECO:0008006" key="4">
    <source>
        <dbReference type="Google" id="ProtNLM"/>
    </source>
</evidence>
<feature type="transmembrane region" description="Helical" evidence="1">
    <location>
        <begin position="79"/>
        <end position="99"/>
    </location>
</feature>
<name>A0A1H7EJY3_9BURK</name>
<dbReference type="AlphaFoldDB" id="A0A1H7EJY3"/>
<dbReference type="PANTHER" id="PTHR23521">
    <property type="entry name" value="TRANSPORTER MFS SUPERFAMILY"/>
    <property type="match status" value="1"/>
</dbReference>
<dbReference type="InterPro" id="IPR036259">
    <property type="entry name" value="MFS_trans_sf"/>
</dbReference>
<keyword evidence="1" id="KW-0812">Transmembrane</keyword>
<dbReference type="Proteomes" id="UP000198866">
    <property type="component" value="Unassembled WGS sequence"/>
</dbReference>
<organism evidence="2 3">
    <name type="scientific">Paraburkholderia diazotrophica</name>
    <dbReference type="NCBI Taxonomy" id="667676"/>
    <lineage>
        <taxon>Bacteria</taxon>
        <taxon>Pseudomonadati</taxon>
        <taxon>Pseudomonadota</taxon>
        <taxon>Betaproteobacteria</taxon>
        <taxon>Burkholderiales</taxon>
        <taxon>Burkholderiaceae</taxon>
        <taxon>Paraburkholderia</taxon>
    </lineage>
</organism>
<accession>A0A1H7EJY3</accession>